<feature type="compositionally biased region" description="Polar residues" evidence="1">
    <location>
        <begin position="17"/>
        <end position="28"/>
    </location>
</feature>
<sequence>MPPKRGRPPGPTAARRVSSQTNSQSTLSFHGKPSKVTKPTSAAAAAAKGTKGASNKTKIDPALLESIVSTNLPAVASPDPSEPTTAELSIAQQTATPKGNLTKPPASRTPEEDAASKISDAAISRYWRTKESSRKAPRVHQEKLSLSEKILREFDTSGAYGPCIGISRTLRWKRAHELGLKPPLEVLAVLMREQEKGSPRERAEMDGLMSSRFVET</sequence>
<organism evidence="2 3">
    <name type="scientific">Coniosporium apollinis</name>
    <dbReference type="NCBI Taxonomy" id="61459"/>
    <lineage>
        <taxon>Eukaryota</taxon>
        <taxon>Fungi</taxon>
        <taxon>Dikarya</taxon>
        <taxon>Ascomycota</taxon>
        <taxon>Pezizomycotina</taxon>
        <taxon>Dothideomycetes</taxon>
        <taxon>Dothideomycetes incertae sedis</taxon>
        <taxon>Coniosporium</taxon>
    </lineage>
</organism>
<comment type="caution">
    <text evidence="2">The sequence shown here is derived from an EMBL/GenBank/DDBJ whole genome shotgun (WGS) entry which is preliminary data.</text>
</comment>
<dbReference type="EMBL" id="JAPDRL010000002">
    <property type="protein sequence ID" value="KAJ9669568.1"/>
    <property type="molecule type" value="Genomic_DNA"/>
</dbReference>
<name>A0ABQ9P5I2_9PEZI</name>
<feature type="region of interest" description="Disordered" evidence="1">
    <location>
        <begin position="73"/>
        <end position="121"/>
    </location>
</feature>
<dbReference type="PANTHER" id="PTHR14303:SF0">
    <property type="entry name" value="DNA POLYMERASE DELTA SUBUNIT 4"/>
    <property type="match status" value="1"/>
</dbReference>
<gene>
    <name evidence="2" type="ORF">H2201_000435</name>
</gene>
<dbReference type="InterPro" id="IPR007218">
    <property type="entry name" value="DNA_pol_delta_4"/>
</dbReference>
<dbReference type="Proteomes" id="UP001172684">
    <property type="component" value="Unassembled WGS sequence"/>
</dbReference>
<feature type="compositionally biased region" description="Basic and acidic residues" evidence="1">
    <location>
        <begin position="194"/>
        <end position="205"/>
    </location>
</feature>
<feature type="region of interest" description="Disordered" evidence="1">
    <location>
        <begin position="194"/>
        <end position="216"/>
    </location>
</feature>
<protein>
    <recommendedName>
        <fullName evidence="4">DNA polymerase delta subunit 4</fullName>
    </recommendedName>
</protein>
<evidence type="ECO:0008006" key="4">
    <source>
        <dbReference type="Google" id="ProtNLM"/>
    </source>
</evidence>
<accession>A0ABQ9P5I2</accession>
<dbReference type="PANTHER" id="PTHR14303">
    <property type="entry name" value="DNA POLYMERASE DELTA SUBUNIT 4"/>
    <property type="match status" value="1"/>
</dbReference>
<dbReference type="Pfam" id="PF04081">
    <property type="entry name" value="DNA_pol_delta_4"/>
    <property type="match status" value="1"/>
</dbReference>
<reference evidence="2" key="1">
    <citation type="submission" date="2022-10" db="EMBL/GenBank/DDBJ databases">
        <title>Culturing micro-colonial fungi from biological soil crusts in the Mojave desert and describing Neophaeococcomyces mojavensis, and introducing the new genera and species Taxawa tesnikishii.</title>
        <authorList>
            <person name="Kurbessoian T."/>
            <person name="Stajich J.E."/>
        </authorList>
    </citation>
    <scope>NUCLEOTIDE SEQUENCE</scope>
    <source>
        <strain evidence="2">TK_1</strain>
    </source>
</reference>
<feature type="compositionally biased region" description="Polar residues" evidence="1">
    <location>
        <begin position="82"/>
        <end position="99"/>
    </location>
</feature>
<feature type="region of interest" description="Disordered" evidence="1">
    <location>
        <begin position="1"/>
        <end position="58"/>
    </location>
</feature>
<proteinExistence type="predicted"/>
<evidence type="ECO:0000256" key="1">
    <source>
        <dbReference type="SAM" id="MobiDB-lite"/>
    </source>
</evidence>
<evidence type="ECO:0000313" key="2">
    <source>
        <dbReference type="EMBL" id="KAJ9669568.1"/>
    </source>
</evidence>
<feature type="compositionally biased region" description="Low complexity" evidence="1">
    <location>
        <begin position="34"/>
        <end position="56"/>
    </location>
</feature>
<keyword evidence="3" id="KW-1185">Reference proteome</keyword>
<evidence type="ECO:0000313" key="3">
    <source>
        <dbReference type="Proteomes" id="UP001172684"/>
    </source>
</evidence>